<dbReference type="Proteomes" id="UP001221757">
    <property type="component" value="Unassembled WGS sequence"/>
</dbReference>
<evidence type="ECO:0000256" key="1">
    <source>
        <dbReference type="SAM" id="MobiDB-lite"/>
    </source>
</evidence>
<feature type="compositionally biased region" description="Low complexity" evidence="1">
    <location>
        <begin position="69"/>
        <end position="87"/>
    </location>
</feature>
<dbReference type="AlphaFoldDB" id="A0AAD7GK42"/>
<accession>A0AAD7GK42</accession>
<name>A0AAD7GK42_MYCRO</name>
<feature type="region of interest" description="Disordered" evidence="1">
    <location>
        <begin position="57"/>
        <end position="87"/>
    </location>
</feature>
<reference evidence="2" key="1">
    <citation type="submission" date="2023-03" db="EMBL/GenBank/DDBJ databases">
        <title>Massive genome expansion in bonnet fungi (Mycena s.s.) driven by repeated elements and novel gene families across ecological guilds.</title>
        <authorList>
            <consortium name="Lawrence Berkeley National Laboratory"/>
            <person name="Harder C.B."/>
            <person name="Miyauchi S."/>
            <person name="Viragh M."/>
            <person name="Kuo A."/>
            <person name="Thoen E."/>
            <person name="Andreopoulos B."/>
            <person name="Lu D."/>
            <person name="Skrede I."/>
            <person name="Drula E."/>
            <person name="Henrissat B."/>
            <person name="Morin E."/>
            <person name="Kohler A."/>
            <person name="Barry K."/>
            <person name="LaButti K."/>
            <person name="Morin E."/>
            <person name="Salamov A."/>
            <person name="Lipzen A."/>
            <person name="Mereny Z."/>
            <person name="Hegedus B."/>
            <person name="Baldrian P."/>
            <person name="Stursova M."/>
            <person name="Weitz H."/>
            <person name="Taylor A."/>
            <person name="Grigoriev I.V."/>
            <person name="Nagy L.G."/>
            <person name="Martin F."/>
            <person name="Kauserud H."/>
        </authorList>
    </citation>
    <scope>NUCLEOTIDE SEQUENCE</scope>
    <source>
        <strain evidence="2">CBHHK067</strain>
    </source>
</reference>
<keyword evidence="3" id="KW-1185">Reference proteome</keyword>
<dbReference type="EMBL" id="JARKIE010000049">
    <property type="protein sequence ID" value="KAJ7692829.1"/>
    <property type="molecule type" value="Genomic_DNA"/>
</dbReference>
<feature type="compositionally biased region" description="Polar residues" evidence="1">
    <location>
        <begin position="236"/>
        <end position="245"/>
    </location>
</feature>
<feature type="region of interest" description="Disordered" evidence="1">
    <location>
        <begin position="211"/>
        <end position="251"/>
    </location>
</feature>
<organism evidence="2 3">
    <name type="scientific">Mycena rosella</name>
    <name type="common">Pink bonnet</name>
    <name type="synonym">Agaricus rosellus</name>
    <dbReference type="NCBI Taxonomy" id="1033263"/>
    <lineage>
        <taxon>Eukaryota</taxon>
        <taxon>Fungi</taxon>
        <taxon>Dikarya</taxon>
        <taxon>Basidiomycota</taxon>
        <taxon>Agaricomycotina</taxon>
        <taxon>Agaricomycetes</taxon>
        <taxon>Agaricomycetidae</taxon>
        <taxon>Agaricales</taxon>
        <taxon>Marasmiineae</taxon>
        <taxon>Mycenaceae</taxon>
        <taxon>Mycena</taxon>
    </lineage>
</organism>
<comment type="caution">
    <text evidence="2">The sequence shown here is derived from an EMBL/GenBank/DDBJ whole genome shotgun (WGS) entry which is preliminary data.</text>
</comment>
<gene>
    <name evidence="2" type="ORF">B0H17DRAFT_1179165</name>
</gene>
<feature type="compositionally biased region" description="Polar residues" evidence="1">
    <location>
        <begin position="58"/>
        <end position="68"/>
    </location>
</feature>
<protein>
    <submittedName>
        <fullName evidence="2">Uncharacterized protein</fullName>
    </submittedName>
</protein>
<feature type="region of interest" description="Disordered" evidence="1">
    <location>
        <begin position="129"/>
        <end position="155"/>
    </location>
</feature>
<sequence length="348" mass="38522">MAHYRNGDLPTDTGGRKAAFFSNLYSFNLALERQRAHLRRPRRARLAMPRAAYHIESTRPQAALQKSKTTTAPRTHAPHAARAGTPANARAVVRARLAAGLRSYALAPIAHESLRARYSLRVRVSVREHRVGPRRRAHLQTAPGSKRPPHAPALMRPRLPRSVATPHRQIGWIPKHERPRCAVCSAQVRIRAVARHTLACRAAARALRPSAATGARMPPASHFLRTAPRPLPPVTPASNPSQTECKASGRKFQARAGLVHAASPIPPCQGTKREGEATNAAILEGRRATQHGLQGTNSYQASIRTHPGTRRNRKQLAIHEIKSNSKELLWRDCMQRTRRKDETTDVAE</sequence>
<proteinExistence type="predicted"/>
<evidence type="ECO:0000313" key="2">
    <source>
        <dbReference type="EMBL" id="KAJ7692829.1"/>
    </source>
</evidence>
<evidence type="ECO:0000313" key="3">
    <source>
        <dbReference type="Proteomes" id="UP001221757"/>
    </source>
</evidence>